<evidence type="ECO:0000313" key="1">
    <source>
        <dbReference type="EMBL" id="CAG7829884.1"/>
    </source>
</evidence>
<accession>A0A8J2LBK0</accession>
<gene>
    <name evidence="1" type="ORF">AFUS01_LOCUS39725</name>
</gene>
<keyword evidence="2" id="KW-1185">Reference proteome</keyword>
<sequence length="107" mass="12403">LEQSKYFNVCEEWERVKKPLISANLVDEADGVKTVLLKFIADPEDSEFSAKFHVTTNSTSKEIQIDMYGEFSRINKYGNQSFCVGFDTDEDKKMKELCYCKLHEDKS</sequence>
<organism evidence="1 2">
    <name type="scientific">Allacma fusca</name>
    <dbReference type="NCBI Taxonomy" id="39272"/>
    <lineage>
        <taxon>Eukaryota</taxon>
        <taxon>Metazoa</taxon>
        <taxon>Ecdysozoa</taxon>
        <taxon>Arthropoda</taxon>
        <taxon>Hexapoda</taxon>
        <taxon>Collembola</taxon>
        <taxon>Symphypleona</taxon>
        <taxon>Sminthuridae</taxon>
        <taxon>Allacma</taxon>
    </lineage>
</organism>
<evidence type="ECO:0000313" key="2">
    <source>
        <dbReference type="Proteomes" id="UP000708208"/>
    </source>
</evidence>
<dbReference type="EMBL" id="CAJVCH010553329">
    <property type="protein sequence ID" value="CAG7829884.1"/>
    <property type="molecule type" value="Genomic_DNA"/>
</dbReference>
<dbReference type="OrthoDB" id="413313at2759"/>
<dbReference type="Proteomes" id="UP000708208">
    <property type="component" value="Unassembled WGS sequence"/>
</dbReference>
<dbReference type="AlphaFoldDB" id="A0A8J2LBK0"/>
<proteinExistence type="predicted"/>
<feature type="non-terminal residue" evidence="1">
    <location>
        <position position="1"/>
    </location>
</feature>
<protein>
    <submittedName>
        <fullName evidence="1">Uncharacterized protein</fullName>
    </submittedName>
</protein>
<reference evidence="1" key="1">
    <citation type="submission" date="2021-06" db="EMBL/GenBank/DDBJ databases">
        <authorList>
            <person name="Hodson N. C."/>
            <person name="Mongue J. A."/>
            <person name="Jaron S. K."/>
        </authorList>
    </citation>
    <scope>NUCLEOTIDE SEQUENCE</scope>
</reference>
<name>A0A8J2LBK0_9HEXA</name>
<comment type="caution">
    <text evidence="1">The sequence shown here is derived from an EMBL/GenBank/DDBJ whole genome shotgun (WGS) entry which is preliminary data.</text>
</comment>